<dbReference type="Pfam" id="PF08223">
    <property type="entry name" value="PaaX_C"/>
    <property type="match status" value="1"/>
</dbReference>
<accession>A0ABT2GUY6</accession>
<evidence type="ECO:0000259" key="2">
    <source>
        <dbReference type="Pfam" id="PF08223"/>
    </source>
</evidence>
<evidence type="ECO:0000259" key="1">
    <source>
        <dbReference type="Pfam" id="PF07848"/>
    </source>
</evidence>
<dbReference type="Pfam" id="PF07848">
    <property type="entry name" value="PaaX"/>
    <property type="match status" value="1"/>
</dbReference>
<evidence type="ECO:0000313" key="5">
    <source>
        <dbReference type="Proteomes" id="UP001165584"/>
    </source>
</evidence>
<feature type="domain" description="Transcriptional repressor PaaX-like central Cas2-like" evidence="3">
    <location>
        <begin position="105"/>
        <end position="173"/>
    </location>
</feature>
<evidence type="ECO:0000259" key="3">
    <source>
        <dbReference type="Pfam" id="PF20803"/>
    </source>
</evidence>
<organism evidence="4 5">
    <name type="scientific">Herbiconiux aconitum</name>
    <dbReference type="NCBI Taxonomy" id="2970913"/>
    <lineage>
        <taxon>Bacteria</taxon>
        <taxon>Bacillati</taxon>
        <taxon>Actinomycetota</taxon>
        <taxon>Actinomycetes</taxon>
        <taxon>Micrococcales</taxon>
        <taxon>Microbacteriaceae</taxon>
        <taxon>Herbiconiux</taxon>
    </lineage>
</organism>
<dbReference type="Gene3D" id="1.10.10.10">
    <property type="entry name" value="Winged helix-like DNA-binding domain superfamily/Winged helix DNA-binding domain"/>
    <property type="match status" value="1"/>
</dbReference>
<comment type="caution">
    <text evidence="4">The sequence shown here is derived from an EMBL/GenBank/DDBJ whole genome shotgun (WGS) entry which is preliminary data.</text>
</comment>
<sequence length="303" mass="32834">MTVAVLDDLESRPGSTASLLRTVIGLYLRRLGGWLSSADLVALLEHLDVPAGRTRTTVARLKQKGLLLTEARDGRSGYAVNPEAVGMLAKGDRRIFAARSMQPGDPWCLISFSLPEEQRQLRHQLRKRLQGIGCGTVSAALWICPDFLADEVEDIFGELGIRASATLFRTDRPRVAGELRDAVAEWWDLGAIERLHLEAIAGLSALLEPTDETVDSSGSTEASGAEAFARYIRGVDVWRPLPYLDPGLPADLLPADWPGARSTALFAELTARYAEASAVFVAESARADTTQPSKRARLASISA</sequence>
<dbReference type="Gene3D" id="1.20.58.1460">
    <property type="match status" value="1"/>
</dbReference>
<keyword evidence="5" id="KW-1185">Reference proteome</keyword>
<dbReference type="RefSeq" id="WP_259507829.1">
    <property type="nucleotide sequence ID" value="NZ_JANLCM010000001.1"/>
</dbReference>
<dbReference type="InterPro" id="IPR012906">
    <property type="entry name" value="PaaX-like_N"/>
</dbReference>
<dbReference type="EMBL" id="JANLCM010000001">
    <property type="protein sequence ID" value="MCS5718744.1"/>
    <property type="molecule type" value="Genomic_DNA"/>
</dbReference>
<dbReference type="Pfam" id="PF20803">
    <property type="entry name" value="PaaX_M"/>
    <property type="match status" value="1"/>
</dbReference>
<gene>
    <name evidence="4" type="ORF">N1027_11430</name>
</gene>
<dbReference type="PANTHER" id="PTHR30319:SF1">
    <property type="entry name" value="TRANSCRIPTIONAL REPRESSOR PAAX"/>
    <property type="match status" value="1"/>
</dbReference>
<dbReference type="PIRSF" id="PIRSF020623">
    <property type="entry name" value="PaaX"/>
    <property type="match status" value="1"/>
</dbReference>
<proteinExistence type="predicted"/>
<evidence type="ECO:0000313" key="4">
    <source>
        <dbReference type="EMBL" id="MCS5718744.1"/>
    </source>
</evidence>
<dbReference type="InterPro" id="IPR013225">
    <property type="entry name" value="PaaX_C"/>
</dbReference>
<dbReference type="PANTHER" id="PTHR30319">
    <property type="entry name" value="PHENYLACETIC ACID REGULATOR-RELATED TRANSCRIPTIONAL REPRESSOR"/>
    <property type="match status" value="1"/>
</dbReference>
<reference evidence="4" key="1">
    <citation type="submission" date="2022-08" db="EMBL/GenBank/DDBJ databases">
        <authorList>
            <person name="Deng Y."/>
            <person name="Han X.-F."/>
            <person name="Zhang Y.-Q."/>
        </authorList>
    </citation>
    <scope>NUCLEOTIDE SEQUENCE</scope>
    <source>
        <strain evidence="4">CPCC 205763</strain>
    </source>
</reference>
<name>A0ABT2GUY6_9MICO</name>
<dbReference type="InterPro" id="IPR048846">
    <property type="entry name" value="PaaX-like_central"/>
</dbReference>
<dbReference type="InterPro" id="IPR011965">
    <property type="entry name" value="PaaX_trns_reg"/>
</dbReference>
<feature type="domain" description="Transcriptional repressor PaaX-like C-terminal" evidence="2">
    <location>
        <begin position="187"/>
        <end position="282"/>
    </location>
</feature>
<protein>
    <submittedName>
        <fullName evidence="4">Regulator</fullName>
    </submittedName>
</protein>
<dbReference type="Gene3D" id="3.30.70.2650">
    <property type="match status" value="1"/>
</dbReference>
<dbReference type="Proteomes" id="UP001165584">
    <property type="component" value="Unassembled WGS sequence"/>
</dbReference>
<dbReference type="InterPro" id="IPR036388">
    <property type="entry name" value="WH-like_DNA-bd_sf"/>
</dbReference>
<feature type="domain" description="Transcriptional repressor PaaX-like N-terminal" evidence="1">
    <location>
        <begin position="16"/>
        <end position="79"/>
    </location>
</feature>